<dbReference type="PROSITE" id="PS50850">
    <property type="entry name" value="MFS"/>
    <property type="match status" value="1"/>
</dbReference>
<evidence type="ECO:0000256" key="5">
    <source>
        <dbReference type="SAM" id="MobiDB-lite"/>
    </source>
</evidence>
<feature type="transmembrane region" description="Helical" evidence="6">
    <location>
        <begin position="409"/>
        <end position="428"/>
    </location>
</feature>
<sequence length="550" mass="60344">MGGPLHRPRRSSSLADAVALEDYDHDHDHDHDHGHDEDVPFLDYEDQDHTETRGKPSTPDSAVPEQRTIFIKAASWQVKTPGSVVLLIAATKFFVILSAMIMIIPIYRLIEDALCHVYYKDDSNEMIEEMKCKVDEVQANLALLMGWLAVVGAVINFIVAYPYGLLSDSIGRKPVLIMSYAGMALAFASTPFGLSELSSIIRKNPYFLMIGSVFTLFGGGFTVLMTTLYAAATDVSTEENKASNFLYLMIGASAGGLLGPVISGILMKTYNAWLPIYVSVAIVPLACALIAFIPETLKIDSKSVVGSGASLRDQIAHGFQDLKRTTGLLRDRNILLVSVVYLTEHPRASASMSTLAQYVSKHYGWTLAEVTFLLSPLGILHIIILAVLPKVSEVLMSPRYRFTSFGKDLFLTRISMLILTIAGILQGISPNIVMFIMALFISVFGAADSPLARATVSHYVDASHISRLYALLSMVEVLGSFLGGPITAWFFNKGLEWKGIWSGLPWFYISLLCALTFSALIFVKPPSKFLNGDEEEEGEDVPLGNPVRLE</sequence>
<feature type="transmembrane region" description="Helical" evidence="6">
    <location>
        <begin position="244"/>
        <end position="267"/>
    </location>
</feature>
<feature type="transmembrane region" description="Helical" evidence="6">
    <location>
        <begin position="141"/>
        <end position="163"/>
    </location>
</feature>
<dbReference type="SUPFAM" id="SSF103473">
    <property type="entry name" value="MFS general substrate transporter"/>
    <property type="match status" value="1"/>
</dbReference>
<name>A0A9N9V147_9HYPO</name>
<evidence type="ECO:0000313" key="9">
    <source>
        <dbReference type="Proteomes" id="UP000696573"/>
    </source>
</evidence>
<comment type="caution">
    <text evidence="8">The sequence shown here is derived from an EMBL/GenBank/DDBJ whole genome shotgun (WGS) entry which is preliminary data.</text>
</comment>
<dbReference type="InterPro" id="IPR036259">
    <property type="entry name" value="MFS_trans_sf"/>
</dbReference>
<proteinExistence type="predicted"/>
<feature type="region of interest" description="Disordered" evidence="5">
    <location>
        <begin position="1"/>
        <end position="41"/>
    </location>
</feature>
<dbReference type="GO" id="GO:0016020">
    <property type="term" value="C:membrane"/>
    <property type="evidence" value="ECO:0007669"/>
    <property type="project" value="UniProtKB-SubCell"/>
</dbReference>
<feature type="transmembrane region" description="Helical" evidence="6">
    <location>
        <begin position="503"/>
        <end position="523"/>
    </location>
</feature>
<feature type="compositionally biased region" description="Basic and acidic residues" evidence="5">
    <location>
        <begin position="22"/>
        <end position="38"/>
    </location>
</feature>
<evidence type="ECO:0000256" key="2">
    <source>
        <dbReference type="ARBA" id="ARBA00022692"/>
    </source>
</evidence>
<organism evidence="8 9">
    <name type="scientific">Clonostachys rhizophaga</name>
    <dbReference type="NCBI Taxonomy" id="160324"/>
    <lineage>
        <taxon>Eukaryota</taxon>
        <taxon>Fungi</taxon>
        <taxon>Dikarya</taxon>
        <taxon>Ascomycota</taxon>
        <taxon>Pezizomycotina</taxon>
        <taxon>Sordariomycetes</taxon>
        <taxon>Hypocreomycetidae</taxon>
        <taxon>Hypocreales</taxon>
        <taxon>Bionectriaceae</taxon>
        <taxon>Clonostachys</taxon>
    </lineage>
</organism>
<dbReference type="EMBL" id="CABFNQ020000505">
    <property type="protein sequence ID" value="CAH0017234.1"/>
    <property type="molecule type" value="Genomic_DNA"/>
</dbReference>
<feature type="transmembrane region" description="Helical" evidence="6">
    <location>
        <begin position="206"/>
        <end position="232"/>
    </location>
</feature>
<feature type="transmembrane region" description="Helical" evidence="6">
    <location>
        <begin position="434"/>
        <end position="456"/>
    </location>
</feature>
<evidence type="ECO:0000256" key="4">
    <source>
        <dbReference type="ARBA" id="ARBA00023136"/>
    </source>
</evidence>
<feature type="transmembrane region" description="Helical" evidence="6">
    <location>
        <begin position="468"/>
        <end position="491"/>
    </location>
</feature>
<feature type="compositionally biased region" description="Basic residues" evidence="5">
    <location>
        <begin position="1"/>
        <end position="10"/>
    </location>
</feature>
<gene>
    <name evidence="8" type="ORF">CRHIZ90672A_00016485</name>
</gene>
<dbReference type="Pfam" id="PF07690">
    <property type="entry name" value="MFS_1"/>
    <property type="match status" value="1"/>
</dbReference>
<feature type="transmembrane region" description="Helical" evidence="6">
    <location>
        <begin position="363"/>
        <end position="388"/>
    </location>
</feature>
<evidence type="ECO:0000313" key="8">
    <source>
        <dbReference type="EMBL" id="CAH0017234.1"/>
    </source>
</evidence>
<evidence type="ECO:0000256" key="1">
    <source>
        <dbReference type="ARBA" id="ARBA00004141"/>
    </source>
</evidence>
<keyword evidence="3 6" id="KW-1133">Transmembrane helix</keyword>
<dbReference type="PANTHER" id="PTHR23507">
    <property type="entry name" value="ZGC:174356"/>
    <property type="match status" value="1"/>
</dbReference>
<evidence type="ECO:0000256" key="3">
    <source>
        <dbReference type="ARBA" id="ARBA00022989"/>
    </source>
</evidence>
<accession>A0A9N9V147</accession>
<dbReference type="InterPro" id="IPR020846">
    <property type="entry name" value="MFS_dom"/>
</dbReference>
<feature type="transmembrane region" description="Helical" evidence="6">
    <location>
        <begin position="84"/>
        <end position="110"/>
    </location>
</feature>
<feature type="transmembrane region" description="Helical" evidence="6">
    <location>
        <begin position="175"/>
        <end position="194"/>
    </location>
</feature>
<feature type="transmembrane region" description="Helical" evidence="6">
    <location>
        <begin position="274"/>
        <end position="293"/>
    </location>
</feature>
<evidence type="ECO:0000256" key="6">
    <source>
        <dbReference type="SAM" id="Phobius"/>
    </source>
</evidence>
<dbReference type="InterPro" id="IPR011701">
    <property type="entry name" value="MFS"/>
</dbReference>
<comment type="subcellular location">
    <subcellularLocation>
        <location evidence="1">Membrane</location>
        <topology evidence="1">Multi-pass membrane protein</topology>
    </subcellularLocation>
</comment>
<dbReference type="AlphaFoldDB" id="A0A9N9V147"/>
<reference evidence="8" key="1">
    <citation type="submission" date="2021-10" db="EMBL/GenBank/DDBJ databases">
        <authorList>
            <person name="Piombo E."/>
        </authorList>
    </citation>
    <scope>NUCLEOTIDE SEQUENCE</scope>
</reference>
<dbReference type="PANTHER" id="PTHR23507:SF1">
    <property type="entry name" value="FI18259P1-RELATED"/>
    <property type="match status" value="1"/>
</dbReference>
<dbReference type="Gene3D" id="1.20.1250.20">
    <property type="entry name" value="MFS general substrate transporter like domains"/>
    <property type="match status" value="2"/>
</dbReference>
<keyword evidence="2 6" id="KW-0812">Transmembrane</keyword>
<dbReference type="Proteomes" id="UP000696573">
    <property type="component" value="Unassembled WGS sequence"/>
</dbReference>
<keyword evidence="9" id="KW-1185">Reference proteome</keyword>
<feature type="domain" description="Major facilitator superfamily (MFS) profile" evidence="7">
    <location>
        <begin position="84"/>
        <end position="528"/>
    </location>
</feature>
<dbReference type="OrthoDB" id="3026777at2759"/>
<keyword evidence="4 6" id="KW-0472">Membrane</keyword>
<dbReference type="GO" id="GO:0022857">
    <property type="term" value="F:transmembrane transporter activity"/>
    <property type="evidence" value="ECO:0007669"/>
    <property type="project" value="InterPro"/>
</dbReference>
<evidence type="ECO:0000259" key="7">
    <source>
        <dbReference type="PROSITE" id="PS50850"/>
    </source>
</evidence>
<protein>
    <recommendedName>
        <fullName evidence="7">Major facilitator superfamily (MFS) profile domain-containing protein</fullName>
    </recommendedName>
</protein>